<evidence type="ECO:0000313" key="9">
    <source>
        <dbReference type="Proteomes" id="UP000663879"/>
    </source>
</evidence>
<dbReference type="PANTHER" id="PTHR37984:SF15">
    <property type="entry name" value="INTEGRASE CATALYTIC DOMAIN-CONTAINING PROTEIN"/>
    <property type="match status" value="1"/>
</dbReference>
<evidence type="ECO:0000256" key="3">
    <source>
        <dbReference type="ARBA" id="ARBA00022722"/>
    </source>
</evidence>
<name>A0A813YM68_9BILA</name>
<sequence>MEHFRLYLYGSDVLVCTDHQPLKWMMNVKDPQPRVARWIVRLSEYSFRIEYRPGKLNGNADSLSSFTDFQTEQQTNDKDISQIVEWKNLSDMDVKGLTGELRTLGLHWNILTVINGVLFRSWKIDGDIVRYQYVVPGNKRSEILKQMHDSEFGGHFGCVGTTGSK</sequence>
<dbReference type="SUPFAM" id="SSF56672">
    <property type="entry name" value="DNA/RNA polymerases"/>
    <property type="match status" value="1"/>
</dbReference>
<dbReference type="InterPro" id="IPR043502">
    <property type="entry name" value="DNA/RNA_pol_sf"/>
</dbReference>
<dbReference type="OrthoDB" id="425619at2759"/>
<dbReference type="Pfam" id="PF17917">
    <property type="entry name" value="RT_RNaseH"/>
    <property type="match status" value="1"/>
</dbReference>
<gene>
    <name evidence="8" type="ORF">OXX778_LOCUS10696</name>
</gene>
<dbReference type="InterPro" id="IPR041373">
    <property type="entry name" value="RT_RNaseH"/>
</dbReference>
<evidence type="ECO:0000313" key="8">
    <source>
        <dbReference type="EMBL" id="CAF0886696.1"/>
    </source>
</evidence>
<organism evidence="8 9">
    <name type="scientific">Brachionus calyciflorus</name>
    <dbReference type="NCBI Taxonomy" id="104777"/>
    <lineage>
        <taxon>Eukaryota</taxon>
        <taxon>Metazoa</taxon>
        <taxon>Spiralia</taxon>
        <taxon>Gnathifera</taxon>
        <taxon>Rotifera</taxon>
        <taxon>Eurotatoria</taxon>
        <taxon>Monogononta</taxon>
        <taxon>Pseudotrocha</taxon>
        <taxon>Ploima</taxon>
        <taxon>Brachionidae</taxon>
        <taxon>Brachionus</taxon>
    </lineage>
</organism>
<keyword evidence="9" id="KW-1185">Reference proteome</keyword>
<evidence type="ECO:0000256" key="2">
    <source>
        <dbReference type="ARBA" id="ARBA00022695"/>
    </source>
</evidence>
<reference evidence="8" key="1">
    <citation type="submission" date="2021-02" db="EMBL/GenBank/DDBJ databases">
        <authorList>
            <person name="Nowell W R."/>
        </authorList>
    </citation>
    <scope>NUCLEOTIDE SEQUENCE</scope>
    <source>
        <strain evidence="8">Ploen Becks lab</strain>
    </source>
</reference>
<accession>A0A813YM68</accession>
<dbReference type="InterPro" id="IPR050951">
    <property type="entry name" value="Retrovirus_Pol_polyprotein"/>
</dbReference>
<dbReference type="Proteomes" id="UP000663879">
    <property type="component" value="Unassembled WGS sequence"/>
</dbReference>
<evidence type="ECO:0000259" key="7">
    <source>
        <dbReference type="Pfam" id="PF17917"/>
    </source>
</evidence>
<dbReference type="EMBL" id="CAJNOC010001726">
    <property type="protein sequence ID" value="CAF0886696.1"/>
    <property type="molecule type" value="Genomic_DNA"/>
</dbReference>
<comment type="caution">
    <text evidence="8">The sequence shown here is derived from an EMBL/GenBank/DDBJ whole genome shotgun (WGS) entry which is preliminary data.</text>
</comment>
<evidence type="ECO:0000256" key="4">
    <source>
        <dbReference type="ARBA" id="ARBA00022759"/>
    </source>
</evidence>
<feature type="domain" description="Reverse transcriptase RNase H-like" evidence="7">
    <location>
        <begin position="1"/>
        <end position="45"/>
    </location>
</feature>
<dbReference type="CDD" id="cd09274">
    <property type="entry name" value="RNase_HI_RT_Ty3"/>
    <property type="match status" value="1"/>
</dbReference>
<keyword evidence="6" id="KW-0695">RNA-directed DNA polymerase</keyword>
<keyword evidence="2" id="KW-0548">Nucleotidyltransferase</keyword>
<dbReference type="PANTHER" id="PTHR37984">
    <property type="entry name" value="PROTEIN CBG26694"/>
    <property type="match status" value="1"/>
</dbReference>
<dbReference type="GO" id="GO:0003964">
    <property type="term" value="F:RNA-directed DNA polymerase activity"/>
    <property type="evidence" value="ECO:0007669"/>
    <property type="project" value="UniProtKB-KW"/>
</dbReference>
<dbReference type="AlphaFoldDB" id="A0A813YM68"/>
<proteinExistence type="predicted"/>
<evidence type="ECO:0000256" key="6">
    <source>
        <dbReference type="ARBA" id="ARBA00022918"/>
    </source>
</evidence>
<keyword evidence="1" id="KW-0808">Transferase</keyword>
<evidence type="ECO:0000256" key="5">
    <source>
        <dbReference type="ARBA" id="ARBA00022801"/>
    </source>
</evidence>
<dbReference type="GO" id="GO:0004519">
    <property type="term" value="F:endonuclease activity"/>
    <property type="evidence" value="ECO:0007669"/>
    <property type="project" value="UniProtKB-KW"/>
</dbReference>
<keyword evidence="4" id="KW-0255">Endonuclease</keyword>
<evidence type="ECO:0000256" key="1">
    <source>
        <dbReference type="ARBA" id="ARBA00022679"/>
    </source>
</evidence>
<keyword evidence="3" id="KW-0540">Nuclease</keyword>
<keyword evidence="5" id="KW-0378">Hydrolase</keyword>
<protein>
    <recommendedName>
        <fullName evidence="7">Reverse transcriptase RNase H-like domain-containing protein</fullName>
    </recommendedName>
</protein>
<dbReference type="GO" id="GO:0016787">
    <property type="term" value="F:hydrolase activity"/>
    <property type="evidence" value="ECO:0007669"/>
    <property type="project" value="UniProtKB-KW"/>
</dbReference>